<feature type="signal peptide" evidence="9">
    <location>
        <begin position="1"/>
        <end position="22"/>
    </location>
</feature>
<dbReference type="Proteomes" id="UP001331561">
    <property type="component" value="Unassembled WGS sequence"/>
</dbReference>
<sequence>MRFFIPLLFRLFLMLLVPIASAAEAPLPTSQATPATAVSQEGVPVKVLNRQIAVFRAPLFGVTPAERARRTSRRIGELLAHAGAGVVTTQLEPQGNVLFIDGSMAIVLGPDDVDKLSGETLDSATQAVRQALADAIAETHESRDRGRQLTALWRSALATVFFLAIAWVVLRFRRAVVDRTTALLTSRADAVHVAGAPIIQASWLQALVRWLVRAAVFLVLAIALYEWLSFVLTQFAYTRPWGEALGSYLFSAGEQLGLGILHALPDLFVAVLIFLLARFVTAALGPVFDRVERGQGRSTWLDKDTAAPTRKIVNIGIWLFALVMAYPYLPGAGSEAFKGVSVLVGLMITIGGSSLMGQGASGLILMYSKTLRVGEYVRINDHEGTVIELGTFTTKIRTGLGEELAMPNAVVLGTTTKNYSRAVKGSGYVLDTVVTIGYDTPWRQVREMLIDAADLTEGVLADPKPRVFKTALSDFYVEYRLVCQAVPSQPRPRAEVLDLLHANILDVFNEQGVQIMSPHYLGDPDTLKVTAPDDPYAAPKRTNKPPASA</sequence>
<feature type="region of interest" description="Disordered" evidence="8">
    <location>
        <begin position="526"/>
        <end position="549"/>
    </location>
</feature>
<evidence type="ECO:0000313" key="13">
    <source>
        <dbReference type="Proteomes" id="UP001331561"/>
    </source>
</evidence>
<comment type="caution">
    <text evidence="12">The sequence shown here is derived from an EMBL/GenBank/DDBJ whole genome shotgun (WGS) entry which is preliminary data.</text>
</comment>
<keyword evidence="4 7" id="KW-0812">Transmembrane</keyword>
<comment type="subcellular location">
    <subcellularLocation>
        <location evidence="7">Cell inner membrane</location>
        <topology evidence="7">Multi-pass membrane protein</topology>
    </subcellularLocation>
    <subcellularLocation>
        <location evidence="1">Cell membrane</location>
        <topology evidence="1">Multi-pass membrane protein</topology>
    </subcellularLocation>
</comment>
<dbReference type="InterPro" id="IPR023408">
    <property type="entry name" value="MscS_beta-dom_sf"/>
</dbReference>
<gene>
    <name evidence="12" type="ORF">VVD49_12975</name>
</gene>
<keyword evidence="7" id="KW-0407">Ion channel</keyword>
<organism evidence="12 13">
    <name type="scientific">Uliginosibacterium silvisoli</name>
    <dbReference type="NCBI Taxonomy" id="3114758"/>
    <lineage>
        <taxon>Bacteria</taxon>
        <taxon>Pseudomonadati</taxon>
        <taxon>Pseudomonadota</taxon>
        <taxon>Betaproteobacteria</taxon>
        <taxon>Rhodocyclales</taxon>
        <taxon>Zoogloeaceae</taxon>
        <taxon>Uliginosibacterium</taxon>
    </lineage>
</organism>
<reference evidence="12 13" key="1">
    <citation type="submission" date="2024-01" db="EMBL/GenBank/DDBJ databases">
        <title>Uliginosibacterium soil sp. nov.</title>
        <authorList>
            <person name="Lv Y."/>
        </authorList>
    </citation>
    <scope>NUCLEOTIDE SEQUENCE [LARGE SCALE GENOMIC DNA]</scope>
    <source>
        <strain evidence="12 13">H3</strain>
    </source>
</reference>
<feature type="chain" id="PRO_5045687059" description="Small-conductance mechanosensitive channel" evidence="9">
    <location>
        <begin position="23"/>
        <end position="549"/>
    </location>
</feature>
<comment type="similarity">
    <text evidence="2 7">Belongs to the MscS (TC 1.A.23) family.</text>
</comment>
<dbReference type="Pfam" id="PF21082">
    <property type="entry name" value="MS_channel_3rd"/>
    <property type="match status" value="1"/>
</dbReference>
<name>A0ABU6K407_9RHOO</name>
<evidence type="ECO:0000256" key="5">
    <source>
        <dbReference type="ARBA" id="ARBA00022989"/>
    </source>
</evidence>
<keyword evidence="5 7" id="KW-1133">Transmembrane helix</keyword>
<protein>
    <recommendedName>
        <fullName evidence="7">Small-conductance mechanosensitive channel</fullName>
    </recommendedName>
</protein>
<accession>A0ABU6K407</accession>
<dbReference type="InterPro" id="IPR045275">
    <property type="entry name" value="MscS_archaea/bacteria_type"/>
</dbReference>
<dbReference type="Gene3D" id="2.30.30.60">
    <property type="match status" value="1"/>
</dbReference>
<comment type="subunit">
    <text evidence="7">Homoheptamer.</text>
</comment>
<keyword evidence="13" id="KW-1185">Reference proteome</keyword>
<dbReference type="Pfam" id="PF00924">
    <property type="entry name" value="MS_channel_2nd"/>
    <property type="match status" value="1"/>
</dbReference>
<dbReference type="PANTHER" id="PTHR30221">
    <property type="entry name" value="SMALL-CONDUCTANCE MECHANOSENSITIVE CHANNEL"/>
    <property type="match status" value="1"/>
</dbReference>
<evidence type="ECO:0000256" key="2">
    <source>
        <dbReference type="ARBA" id="ARBA00008017"/>
    </source>
</evidence>
<keyword evidence="6 7" id="KW-0472">Membrane</keyword>
<dbReference type="InterPro" id="IPR049278">
    <property type="entry name" value="MS_channel_C"/>
</dbReference>
<dbReference type="RefSeq" id="WP_327599601.1">
    <property type="nucleotide sequence ID" value="NZ_JAYXHS010000002.1"/>
</dbReference>
<feature type="transmembrane region" description="Helical" evidence="7">
    <location>
        <begin position="210"/>
        <end position="228"/>
    </location>
</feature>
<evidence type="ECO:0000256" key="9">
    <source>
        <dbReference type="SAM" id="SignalP"/>
    </source>
</evidence>
<evidence type="ECO:0000259" key="10">
    <source>
        <dbReference type="Pfam" id="PF00924"/>
    </source>
</evidence>
<dbReference type="Gene3D" id="3.30.70.100">
    <property type="match status" value="1"/>
</dbReference>
<feature type="domain" description="Mechanosensitive ion channel MscS C-terminal" evidence="11">
    <location>
        <begin position="431"/>
        <end position="515"/>
    </location>
</feature>
<dbReference type="PANTHER" id="PTHR30221:SF18">
    <property type="entry name" value="SLL0590 PROTEIN"/>
    <property type="match status" value="1"/>
</dbReference>
<evidence type="ECO:0000256" key="6">
    <source>
        <dbReference type="ARBA" id="ARBA00023136"/>
    </source>
</evidence>
<feature type="transmembrane region" description="Helical" evidence="7">
    <location>
        <begin position="341"/>
        <end position="368"/>
    </location>
</feature>
<dbReference type="SUPFAM" id="SSF50182">
    <property type="entry name" value="Sm-like ribonucleoproteins"/>
    <property type="match status" value="1"/>
</dbReference>
<evidence type="ECO:0000256" key="4">
    <source>
        <dbReference type="ARBA" id="ARBA00022692"/>
    </source>
</evidence>
<feature type="domain" description="Mechanosensitive ion channel MscS" evidence="10">
    <location>
        <begin position="360"/>
        <end position="421"/>
    </location>
</feature>
<feature type="transmembrane region" description="Helical" evidence="7">
    <location>
        <begin position="267"/>
        <end position="291"/>
    </location>
</feature>
<dbReference type="SUPFAM" id="SSF82689">
    <property type="entry name" value="Mechanosensitive channel protein MscS (YggB), C-terminal domain"/>
    <property type="match status" value="1"/>
</dbReference>
<evidence type="ECO:0000313" key="12">
    <source>
        <dbReference type="EMBL" id="MEC5386642.1"/>
    </source>
</evidence>
<comment type="function">
    <text evidence="7">Mechanosensitive channel that participates in the regulation of osmotic pressure changes within the cell, opening in response to stretch forces in the membrane lipid bilayer, without the need for other proteins. Contributes to normal resistance to hypoosmotic shock. Forms an ion channel of 1.0 nanosiemens conductance with a slight preference for anions.</text>
</comment>
<keyword evidence="3" id="KW-1003">Cell membrane</keyword>
<evidence type="ECO:0000256" key="8">
    <source>
        <dbReference type="SAM" id="MobiDB-lite"/>
    </source>
</evidence>
<evidence type="ECO:0000259" key="11">
    <source>
        <dbReference type="Pfam" id="PF21082"/>
    </source>
</evidence>
<keyword evidence="7" id="KW-0406">Ion transport</keyword>
<dbReference type="EMBL" id="JAYXHS010000002">
    <property type="protein sequence ID" value="MEC5386642.1"/>
    <property type="molecule type" value="Genomic_DNA"/>
</dbReference>
<comment type="caution">
    <text evidence="7">Lacks conserved residue(s) required for the propagation of feature annotation.</text>
</comment>
<evidence type="ECO:0000256" key="7">
    <source>
        <dbReference type="RuleBase" id="RU369025"/>
    </source>
</evidence>
<dbReference type="InterPro" id="IPR006685">
    <property type="entry name" value="MscS_channel_2nd"/>
</dbReference>
<evidence type="ECO:0000256" key="3">
    <source>
        <dbReference type="ARBA" id="ARBA00022475"/>
    </source>
</evidence>
<feature type="transmembrane region" description="Helical" evidence="7">
    <location>
        <begin position="151"/>
        <end position="170"/>
    </location>
</feature>
<proteinExistence type="inferred from homology"/>
<dbReference type="InterPro" id="IPR010920">
    <property type="entry name" value="LSM_dom_sf"/>
</dbReference>
<keyword evidence="9" id="KW-0732">Signal</keyword>
<keyword evidence="7" id="KW-0997">Cell inner membrane</keyword>
<dbReference type="InterPro" id="IPR011066">
    <property type="entry name" value="MscS_channel_C_sf"/>
</dbReference>
<keyword evidence="7" id="KW-0813">Transport</keyword>
<evidence type="ECO:0000256" key="1">
    <source>
        <dbReference type="ARBA" id="ARBA00004651"/>
    </source>
</evidence>
<feature type="transmembrane region" description="Helical" evidence="7">
    <location>
        <begin position="312"/>
        <end position="329"/>
    </location>
</feature>